<gene>
    <name evidence="6" type="ORF">FNH05_36935</name>
</gene>
<keyword evidence="3" id="KW-0597">Phosphoprotein</keyword>
<dbReference type="InterPro" id="IPR020806">
    <property type="entry name" value="PKS_PP-bd"/>
</dbReference>
<dbReference type="PROSITE" id="PS50075">
    <property type="entry name" value="CARRIER"/>
    <property type="match status" value="1"/>
</dbReference>
<feature type="domain" description="Carrier" evidence="5">
    <location>
        <begin position="39"/>
        <end position="114"/>
    </location>
</feature>
<comment type="cofactor">
    <cofactor evidence="1">
        <name>pantetheine 4'-phosphate</name>
        <dbReference type="ChEBI" id="CHEBI:47942"/>
    </cofactor>
</comment>
<comment type="caution">
    <text evidence="6">The sequence shown here is derived from an EMBL/GenBank/DDBJ whole genome shotgun (WGS) entry which is preliminary data.</text>
</comment>
<evidence type="ECO:0000259" key="5">
    <source>
        <dbReference type="PROSITE" id="PS50075"/>
    </source>
</evidence>
<name>A0A557ZUF2_9PSEU</name>
<protein>
    <submittedName>
        <fullName evidence="6">Non-ribosomal peptide synthetase</fullName>
    </submittedName>
</protein>
<dbReference type="CDD" id="cd19531">
    <property type="entry name" value="LCL_NRPS-like"/>
    <property type="match status" value="1"/>
</dbReference>
<reference evidence="6 7" key="1">
    <citation type="submission" date="2019-07" db="EMBL/GenBank/DDBJ databases">
        <authorList>
            <person name="Duangmal K."/>
            <person name="Teo W.F.A."/>
        </authorList>
    </citation>
    <scope>NUCLEOTIDE SEQUENCE [LARGE SCALE GENOMIC DNA]</scope>
    <source>
        <strain evidence="6 7">TBRC 6029</strain>
    </source>
</reference>
<dbReference type="PANTHER" id="PTHR45527:SF1">
    <property type="entry name" value="FATTY ACID SYNTHASE"/>
    <property type="match status" value="1"/>
</dbReference>
<dbReference type="AlphaFoldDB" id="A0A557ZUF2"/>
<dbReference type="PANTHER" id="PTHR45527">
    <property type="entry name" value="NONRIBOSOMAL PEPTIDE SYNTHETASE"/>
    <property type="match status" value="1"/>
</dbReference>
<feature type="region of interest" description="Disordered" evidence="4">
    <location>
        <begin position="20"/>
        <end position="43"/>
    </location>
</feature>
<dbReference type="GO" id="GO:0044550">
    <property type="term" value="P:secondary metabolite biosynthetic process"/>
    <property type="evidence" value="ECO:0007669"/>
    <property type="project" value="TreeGrafter"/>
</dbReference>
<feature type="compositionally biased region" description="Low complexity" evidence="4">
    <location>
        <begin position="34"/>
        <end position="43"/>
    </location>
</feature>
<keyword evidence="2" id="KW-0596">Phosphopantetheine</keyword>
<evidence type="ECO:0000313" key="7">
    <source>
        <dbReference type="Proteomes" id="UP000320011"/>
    </source>
</evidence>
<evidence type="ECO:0000256" key="1">
    <source>
        <dbReference type="ARBA" id="ARBA00001957"/>
    </source>
</evidence>
<organism evidence="6 7">
    <name type="scientific">Amycolatopsis rhizosphaerae</name>
    <dbReference type="NCBI Taxonomy" id="2053003"/>
    <lineage>
        <taxon>Bacteria</taxon>
        <taxon>Bacillati</taxon>
        <taxon>Actinomycetota</taxon>
        <taxon>Actinomycetes</taxon>
        <taxon>Pseudonocardiales</taxon>
        <taxon>Pseudonocardiaceae</taxon>
        <taxon>Amycolatopsis</taxon>
    </lineage>
</organism>
<proteinExistence type="predicted"/>
<dbReference type="InterPro" id="IPR045851">
    <property type="entry name" value="AMP-bd_C_sf"/>
</dbReference>
<dbReference type="SUPFAM" id="SSF52777">
    <property type="entry name" value="CoA-dependent acyltransferases"/>
    <property type="match status" value="2"/>
</dbReference>
<dbReference type="GO" id="GO:0072330">
    <property type="term" value="P:monocarboxylic acid biosynthetic process"/>
    <property type="evidence" value="ECO:0007669"/>
    <property type="project" value="UniProtKB-ARBA"/>
</dbReference>
<dbReference type="GO" id="GO:0031177">
    <property type="term" value="F:phosphopantetheine binding"/>
    <property type="evidence" value="ECO:0007669"/>
    <property type="project" value="InterPro"/>
</dbReference>
<dbReference type="GO" id="GO:0008610">
    <property type="term" value="P:lipid biosynthetic process"/>
    <property type="evidence" value="ECO:0007669"/>
    <property type="project" value="UniProtKB-ARBA"/>
</dbReference>
<dbReference type="Gene3D" id="3.30.559.10">
    <property type="entry name" value="Chloramphenicol acetyltransferase-like domain"/>
    <property type="match status" value="1"/>
</dbReference>
<dbReference type="RefSeq" id="WP_246128163.1">
    <property type="nucleotide sequence ID" value="NZ_VJWX01000796.1"/>
</dbReference>
<dbReference type="SUPFAM" id="SSF56801">
    <property type="entry name" value="Acetyl-CoA synthetase-like"/>
    <property type="match status" value="1"/>
</dbReference>
<dbReference type="GO" id="GO:0003824">
    <property type="term" value="F:catalytic activity"/>
    <property type="evidence" value="ECO:0007669"/>
    <property type="project" value="InterPro"/>
</dbReference>
<dbReference type="Gene3D" id="3.30.559.30">
    <property type="entry name" value="Nonribosomal peptide synthetase, condensation domain"/>
    <property type="match status" value="1"/>
</dbReference>
<dbReference type="GO" id="GO:0043041">
    <property type="term" value="P:amino acid activation for nonribosomal peptide biosynthetic process"/>
    <property type="evidence" value="ECO:0007669"/>
    <property type="project" value="TreeGrafter"/>
</dbReference>
<dbReference type="SUPFAM" id="SSF47336">
    <property type="entry name" value="ACP-like"/>
    <property type="match status" value="1"/>
</dbReference>
<dbReference type="Pfam" id="PF00550">
    <property type="entry name" value="PP-binding"/>
    <property type="match status" value="1"/>
</dbReference>
<dbReference type="FunFam" id="1.10.1200.10:FF:000016">
    <property type="entry name" value="Non-ribosomal peptide synthase"/>
    <property type="match status" value="1"/>
</dbReference>
<evidence type="ECO:0000256" key="4">
    <source>
        <dbReference type="SAM" id="MobiDB-lite"/>
    </source>
</evidence>
<accession>A0A557ZUF2</accession>
<keyword evidence="7" id="KW-1185">Reference proteome</keyword>
<dbReference type="InterPro" id="IPR036736">
    <property type="entry name" value="ACP-like_sf"/>
</dbReference>
<dbReference type="Gene3D" id="1.10.1200.10">
    <property type="entry name" value="ACP-like"/>
    <property type="match status" value="1"/>
</dbReference>
<dbReference type="EMBL" id="VJWX01000796">
    <property type="protein sequence ID" value="TVT15578.1"/>
    <property type="molecule type" value="Genomic_DNA"/>
</dbReference>
<evidence type="ECO:0000256" key="3">
    <source>
        <dbReference type="ARBA" id="ARBA00022553"/>
    </source>
</evidence>
<reference evidence="6 7" key="2">
    <citation type="submission" date="2019-08" db="EMBL/GenBank/DDBJ databases">
        <title>Amycolatopsis acidicola sp. nov., isolated from peat swamp forest soil.</title>
        <authorList>
            <person name="Srisuk N."/>
        </authorList>
    </citation>
    <scope>NUCLEOTIDE SEQUENCE [LARGE SCALE GENOMIC DNA]</scope>
    <source>
        <strain evidence="6 7">TBRC 6029</strain>
    </source>
</reference>
<feature type="non-terminal residue" evidence="6">
    <location>
        <position position="577"/>
    </location>
</feature>
<evidence type="ECO:0000256" key="2">
    <source>
        <dbReference type="ARBA" id="ARBA00022450"/>
    </source>
</evidence>
<sequence>MAPASYIILDRFPLTANGKLDTTALPEPGDVDTESTPTSPRTPTEEVIAGIWRQVLGIDRVGVHDNFFTLGGHSLLAAQIFTRLRAVFRVEVPLRALFEEPTIAALAARVERLRQVPEEVPPPSAASRPARLPLSSTQQRAWFFEHWEPDSPLHNIIAGFRMSGRLDVGKLADSFTAVVARHEALRTTFTVEDGEPWQVIGTAGSVDLPVVDLSRVPDQDDVVRRLATAEAARRFDLLRGPLLRPTLLRLAPEEHVLLISLHHIIADGVSMAVLLRELAHFYRGAADPLPELPFQYADYAVWEGAPERRPALDRQLEYWRAQLDGVPALLELPTDFPRPATRQFRGASHAFTVPDRLVDALRHTSSREGVTLFMTLLAAYTVLLSRHSGQHDIVVGTPVAHRPRPELENLIGYFATTLPLRTDLGDDPTFRRLLHRVRDTCLDAYAHQDIPFEQLVEQLTPVRDPGHTPLAQVGCDYQRVPEAVIEWPGVRLRPLEPAPGNGTSKVDLTLSFTESPAGLTGTFVYLTDLFTADTVERLTERYLTLLEGLVGAPSRRVGDNPLLTGSEQALLQAWNTT</sequence>
<dbReference type="InterPro" id="IPR023213">
    <property type="entry name" value="CAT-like_dom_sf"/>
</dbReference>
<dbReference type="InterPro" id="IPR001242">
    <property type="entry name" value="Condensation_dom"/>
</dbReference>
<dbReference type="GO" id="GO:0005829">
    <property type="term" value="C:cytosol"/>
    <property type="evidence" value="ECO:0007669"/>
    <property type="project" value="TreeGrafter"/>
</dbReference>
<dbReference type="Pfam" id="PF00668">
    <property type="entry name" value="Condensation"/>
    <property type="match status" value="1"/>
</dbReference>
<dbReference type="SMART" id="SM00823">
    <property type="entry name" value="PKS_PP"/>
    <property type="match status" value="1"/>
</dbReference>
<evidence type="ECO:0000313" key="6">
    <source>
        <dbReference type="EMBL" id="TVT15578.1"/>
    </source>
</evidence>
<dbReference type="InterPro" id="IPR009081">
    <property type="entry name" value="PP-bd_ACP"/>
</dbReference>
<dbReference type="Gene3D" id="3.30.300.30">
    <property type="match status" value="1"/>
</dbReference>
<dbReference type="Proteomes" id="UP000320011">
    <property type="component" value="Unassembled WGS sequence"/>
</dbReference>